<dbReference type="Proteomes" id="UP000620874">
    <property type="component" value="Unassembled WGS sequence"/>
</dbReference>
<keyword evidence="2" id="KW-1185">Reference proteome</keyword>
<evidence type="ECO:0008006" key="3">
    <source>
        <dbReference type="Google" id="ProtNLM"/>
    </source>
</evidence>
<evidence type="ECO:0000313" key="2">
    <source>
        <dbReference type="Proteomes" id="UP000620874"/>
    </source>
</evidence>
<organism evidence="1 2">
    <name type="scientific">Phocaeicola intestinalis</name>
    <dbReference type="NCBI Taxonomy" id="2762212"/>
    <lineage>
        <taxon>Bacteria</taxon>
        <taxon>Pseudomonadati</taxon>
        <taxon>Bacteroidota</taxon>
        <taxon>Bacteroidia</taxon>
        <taxon>Bacteroidales</taxon>
        <taxon>Bacteroidaceae</taxon>
        <taxon>Phocaeicola</taxon>
    </lineage>
</organism>
<comment type="caution">
    <text evidence="1">The sequence shown here is derived from an EMBL/GenBank/DDBJ whole genome shotgun (WGS) entry which is preliminary data.</text>
</comment>
<reference evidence="1 2" key="1">
    <citation type="submission" date="2020-08" db="EMBL/GenBank/DDBJ databases">
        <title>A Genomic Blueprint of the Chicken Gut Microbiome.</title>
        <authorList>
            <person name="Gilroy R."/>
            <person name="Ravi A."/>
            <person name="Getino M."/>
            <person name="Pursley I."/>
            <person name="Horton D.L."/>
            <person name="Alikhan N.-F."/>
            <person name="Baker D."/>
            <person name="Gharbi K."/>
            <person name="Hall N."/>
            <person name="Watson M."/>
            <person name="Adriaenssens E.M."/>
            <person name="Foster-Nyarko E."/>
            <person name="Jarju S."/>
            <person name="Secka A."/>
            <person name="Antonio M."/>
            <person name="Oren A."/>
            <person name="Chaudhuri R."/>
            <person name="La Ragione R.M."/>
            <person name="Hildebrand F."/>
            <person name="Pallen M.J."/>
        </authorList>
    </citation>
    <scope>NUCLEOTIDE SEQUENCE [LARGE SCALE GENOMIC DNA]</scope>
    <source>
        <strain evidence="1 2">Sa1CVN1</strain>
    </source>
</reference>
<sequence length="368" mass="43668">MEPLTKYQNEAMYVSNMIDAGFNVSFWDLSWFWYADNKVQDNLSTDSHVVIFKSLEHFNRMLKTVSIEDTAFIVNCFKDWHSRKIFRLLSKYRCYTISFDYNANTRLQESISSKINRLFSNQFIGIVYKKIQSVSFAIYRKIYSVKNFNDYISSSAIAKCTIRINHQDFERFKFNNQRPIISGPYIVFCDNYFPYHQDIVFLSGKTTINAEDYHRTMRRFFDYLEEHFNMPVVIAAHPKSKYVGNEFGNRKIIKYQTDNLVYNSNRVILHTSNTISYVVLSDKPISFVSTDGYEKVDRLKTMIHLLANTFGKRVYNLDRIPFEMIDNNKIDRKLREKYIYTYLTSEETENTKNIEIISNAIKALTYKL</sequence>
<protein>
    <recommendedName>
        <fullName evidence="3">Capsule biosynthesis protein CapA</fullName>
    </recommendedName>
</protein>
<evidence type="ECO:0000313" key="1">
    <source>
        <dbReference type="EMBL" id="MBD8041648.1"/>
    </source>
</evidence>
<proteinExistence type="predicted"/>
<dbReference type="EMBL" id="JACSPP010000061">
    <property type="protein sequence ID" value="MBD8041648.1"/>
    <property type="molecule type" value="Genomic_DNA"/>
</dbReference>
<dbReference type="RefSeq" id="WP_191765065.1">
    <property type="nucleotide sequence ID" value="NZ_JACSPP010000061.1"/>
</dbReference>
<accession>A0ABR8YBW1</accession>
<gene>
    <name evidence="1" type="ORF">H9625_14615</name>
</gene>
<name>A0ABR8YBW1_9BACT</name>